<feature type="transmembrane region" description="Helical" evidence="18">
    <location>
        <begin position="46"/>
        <end position="67"/>
    </location>
</feature>
<name>A0A8H2SJ33_9HYME</name>
<evidence type="ECO:0000256" key="13">
    <source>
        <dbReference type="ARBA" id="ARBA00023027"/>
    </source>
</evidence>
<evidence type="ECO:0000256" key="2">
    <source>
        <dbReference type="ARBA" id="ARBA00004448"/>
    </source>
</evidence>
<evidence type="ECO:0000256" key="1">
    <source>
        <dbReference type="ARBA" id="ARBA00003257"/>
    </source>
</evidence>
<evidence type="ECO:0000256" key="11">
    <source>
        <dbReference type="ARBA" id="ARBA00022982"/>
    </source>
</evidence>
<dbReference type="GO" id="GO:0006120">
    <property type="term" value="P:mitochondrial electron transport, NADH to ubiquinone"/>
    <property type="evidence" value="ECO:0007669"/>
    <property type="project" value="InterPro"/>
</dbReference>
<dbReference type="InterPro" id="IPR001750">
    <property type="entry name" value="ND/Mrp_TM"/>
</dbReference>
<feature type="domain" description="NADH:quinone oxidoreductase/Mrp antiporter transmembrane" evidence="19">
    <location>
        <begin position="12"/>
        <end position="269"/>
    </location>
</feature>
<sequence length="324" mass="38468">MTSTIFCISSFTWFSMWMGLEINLLSFILIMSNHKNLMNTESSMKYFMVQALSSSMFLFSIMFLMMNINFLKMNYIMKLIMNMTLLFKMGAAPFHWWFIEIIKHMNWISCMILMTWQKIAPMIMLSYFMENNIIMLIIISSIIIGSIGGINKSMIQLIMGYSSINNLGWMLISMMINEMLWNLYFLLYSLMNLMMISLFNLLKIFHINQSYSINNIKPLMKFMMMLNILSLGGLPPFLGFMPKWMTLKIMLLNNMILMSLMMTIMSLITLFYYLQINFSSLMLNYFNQKFNNSYLFNNFYMNQIYIMIFFSLTMLSLSSMLLKF</sequence>
<dbReference type="GO" id="GO:0008137">
    <property type="term" value="F:NADH dehydrogenase (ubiquinone) activity"/>
    <property type="evidence" value="ECO:0007669"/>
    <property type="project" value="UniProtKB-EC"/>
</dbReference>
<dbReference type="InterPro" id="IPR003917">
    <property type="entry name" value="NADH_UbQ_OxRdtase_chain2"/>
</dbReference>
<dbReference type="GO" id="GO:0005743">
    <property type="term" value="C:mitochondrial inner membrane"/>
    <property type="evidence" value="ECO:0007669"/>
    <property type="project" value="UniProtKB-SubCell"/>
</dbReference>
<evidence type="ECO:0000256" key="10">
    <source>
        <dbReference type="ARBA" id="ARBA00022967"/>
    </source>
</evidence>
<feature type="transmembrane region" description="Helical" evidence="18">
    <location>
        <begin position="157"/>
        <end position="176"/>
    </location>
</feature>
<evidence type="ECO:0000256" key="18">
    <source>
        <dbReference type="RuleBase" id="RU003403"/>
    </source>
</evidence>
<proteinExistence type="inferred from homology"/>
<dbReference type="InterPro" id="IPR050175">
    <property type="entry name" value="Complex_I_Subunit_2"/>
</dbReference>
<keyword evidence="13 18" id="KW-0520">NAD</keyword>
<evidence type="ECO:0000256" key="3">
    <source>
        <dbReference type="ARBA" id="ARBA00007012"/>
    </source>
</evidence>
<evidence type="ECO:0000256" key="8">
    <source>
        <dbReference type="ARBA" id="ARBA00022692"/>
    </source>
</evidence>
<feature type="transmembrane region" description="Helical" evidence="18">
    <location>
        <begin position="79"/>
        <end position="99"/>
    </location>
</feature>
<feature type="transmembrane region" description="Helical" evidence="18">
    <location>
        <begin position="222"/>
        <end position="240"/>
    </location>
</feature>
<accession>A0A8H2SJ33</accession>
<geneLocation type="mitochondrion" evidence="20"/>
<gene>
    <name evidence="20" type="primary">ND2</name>
</gene>
<protein>
    <recommendedName>
        <fullName evidence="5 18">NADH-ubiquinone oxidoreductase chain 2</fullName>
        <ecNumber evidence="4 18">7.1.1.2</ecNumber>
    </recommendedName>
</protein>
<keyword evidence="16 18" id="KW-0472">Membrane</keyword>
<keyword evidence="8 18" id="KW-0812">Transmembrane</keyword>
<comment type="similarity">
    <text evidence="3 18">Belongs to the complex I subunit 2 family.</text>
</comment>
<evidence type="ECO:0000256" key="7">
    <source>
        <dbReference type="ARBA" id="ARBA00022660"/>
    </source>
</evidence>
<feature type="transmembrane region" description="Helical" evidence="18">
    <location>
        <begin position="12"/>
        <end position="34"/>
    </location>
</feature>
<evidence type="ECO:0000256" key="14">
    <source>
        <dbReference type="ARBA" id="ARBA00023075"/>
    </source>
</evidence>
<comment type="catalytic activity">
    <reaction evidence="17 18">
        <text>a ubiquinone + NADH + 5 H(+)(in) = a ubiquinol + NAD(+) + 4 H(+)(out)</text>
        <dbReference type="Rhea" id="RHEA:29091"/>
        <dbReference type="Rhea" id="RHEA-COMP:9565"/>
        <dbReference type="Rhea" id="RHEA-COMP:9566"/>
        <dbReference type="ChEBI" id="CHEBI:15378"/>
        <dbReference type="ChEBI" id="CHEBI:16389"/>
        <dbReference type="ChEBI" id="CHEBI:17976"/>
        <dbReference type="ChEBI" id="CHEBI:57540"/>
        <dbReference type="ChEBI" id="CHEBI:57945"/>
        <dbReference type="EC" id="7.1.1.2"/>
    </reaction>
</comment>
<evidence type="ECO:0000256" key="15">
    <source>
        <dbReference type="ARBA" id="ARBA00023128"/>
    </source>
</evidence>
<evidence type="ECO:0000256" key="4">
    <source>
        <dbReference type="ARBA" id="ARBA00012944"/>
    </source>
</evidence>
<dbReference type="Pfam" id="PF00361">
    <property type="entry name" value="Proton_antipo_M"/>
    <property type="match status" value="1"/>
</dbReference>
<comment type="subcellular location">
    <subcellularLocation>
        <location evidence="2 18">Mitochondrion inner membrane</location>
        <topology evidence="2 18">Multi-pass membrane protein</topology>
    </subcellularLocation>
</comment>
<dbReference type="EC" id="7.1.1.2" evidence="4 18"/>
<keyword evidence="14 18" id="KW-0830">Ubiquinone</keyword>
<evidence type="ECO:0000256" key="16">
    <source>
        <dbReference type="ARBA" id="ARBA00023136"/>
    </source>
</evidence>
<dbReference type="PRINTS" id="PR01436">
    <property type="entry name" value="NADHDHGNASE2"/>
</dbReference>
<keyword evidence="6" id="KW-0813">Transport</keyword>
<keyword evidence="9 18" id="KW-0999">Mitochondrion inner membrane</keyword>
<dbReference type="AlphaFoldDB" id="A0A8H2SJ33"/>
<evidence type="ECO:0000256" key="17">
    <source>
        <dbReference type="ARBA" id="ARBA00049551"/>
    </source>
</evidence>
<feature type="transmembrane region" description="Helical" evidence="18">
    <location>
        <begin position="252"/>
        <end position="274"/>
    </location>
</feature>
<evidence type="ECO:0000313" key="20">
    <source>
        <dbReference type="EMBL" id="QXE46443.1"/>
    </source>
</evidence>
<keyword evidence="15 18" id="KW-0496">Mitochondrion</keyword>
<dbReference type="PANTHER" id="PTHR46552">
    <property type="entry name" value="NADH-UBIQUINONE OXIDOREDUCTASE CHAIN 2"/>
    <property type="match status" value="1"/>
</dbReference>
<keyword evidence="10 18" id="KW-1278">Translocase</keyword>
<evidence type="ECO:0000259" key="19">
    <source>
        <dbReference type="Pfam" id="PF00361"/>
    </source>
</evidence>
<evidence type="ECO:0000256" key="5">
    <source>
        <dbReference type="ARBA" id="ARBA00021008"/>
    </source>
</evidence>
<reference evidence="20" key="1">
    <citation type="submission" date="2021-05" db="EMBL/GenBank/DDBJ databases">
        <authorList>
            <person name="Ren X."/>
            <person name="Wang M."/>
        </authorList>
    </citation>
    <scope>NUCLEOTIDE SEQUENCE</scope>
</reference>
<comment type="function">
    <text evidence="1">Core subunit of the mitochondrial membrane respiratory chain NADH dehydrogenase (Complex I) that is believed to belong to the minimal assembly required for catalysis. Complex I functions in the transfer of electrons from NADH to the respiratory chain. The immediate electron acceptor for the enzyme is believed to be ubiquinone.</text>
</comment>
<dbReference type="EMBL" id="MZ152217">
    <property type="protein sequence ID" value="QXE46443.1"/>
    <property type="molecule type" value="Genomic_DNA"/>
</dbReference>
<keyword evidence="7 18" id="KW-0679">Respiratory chain</keyword>
<keyword evidence="11 18" id="KW-0249">Electron transport</keyword>
<feature type="transmembrane region" description="Helical" evidence="18">
    <location>
        <begin position="183"/>
        <end position="202"/>
    </location>
</feature>
<comment type="function">
    <text evidence="18">Core subunit of the mitochondrial membrane respiratory chain NADH dehydrogenase (Complex I) which catalyzes electron transfer from NADH through the respiratory chain, using ubiquinone as an electron acceptor. Essential for the catalytic activity and assembly of complex I.</text>
</comment>
<dbReference type="PANTHER" id="PTHR46552:SF1">
    <property type="entry name" value="NADH-UBIQUINONE OXIDOREDUCTASE CHAIN 2"/>
    <property type="match status" value="1"/>
</dbReference>
<evidence type="ECO:0000256" key="9">
    <source>
        <dbReference type="ARBA" id="ARBA00022792"/>
    </source>
</evidence>
<keyword evidence="12 18" id="KW-1133">Transmembrane helix</keyword>
<evidence type="ECO:0000256" key="12">
    <source>
        <dbReference type="ARBA" id="ARBA00022989"/>
    </source>
</evidence>
<evidence type="ECO:0000256" key="6">
    <source>
        <dbReference type="ARBA" id="ARBA00022448"/>
    </source>
</evidence>
<organism evidence="20">
    <name type="scientific">Cephalcia yanqingensis</name>
    <dbReference type="NCBI Taxonomy" id="2853409"/>
    <lineage>
        <taxon>Eukaryota</taxon>
        <taxon>Metazoa</taxon>
        <taxon>Ecdysozoa</taxon>
        <taxon>Arthropoda</taxon>
        <taxon>Hexapoda</taxon>
        <taxon>Insecta</taxon>
        <taxon>Pterygota</taxon>
        <taxon>Neoptera</taxon>
        <taxon>Endopterygota</taxon>
        <taxon>Hymenoptera</taxon>
        <taxon>Pamphilioidea</taxon>
        <taxon>Pamphiliidae</taxon>
        <taxon>Cephalciinae</taxon>
        <taxon>Cephalcia</taxon>
    </lineage>
</organism>
<feature type="transmembrane region" description="Helical" evidence="18">
    <location>
        <begin position="132"/>
        <end position="151"/>
    </location>
</feature>
<feature type="transmembrane region" description="Helical" evidence="18">
    <location>
        <begin position="304"/>
        <end position="322"/>
    </location>
</feature>